<keyword evidence="1" id="KW-0812">Transmembrane</keyword>
<proteinExistence type="predicted"/>
<feature type="domain" description="Membrane protein 6-pyruvoyl-tetrahydropterin synthase-related" evidence="2">
    <location>
        <begin position="74"/>
        <end position="406"/>
    </location>
</feature>
<dbReference type="Pfam" id="PF10131">
    <property type="entry name" value="PTPS_related"/>
    <property type="match status" value="1"/>
</dbReference>
<keyword evidence="1" id="KW-0472">Membrane</keyword>
<feature type="transmembrane region" description="Helical" evidence="1">
    <location>
        <begin position="232"/>
        <end position="255"/>
    </location>
</feature>
<feature type="transmembrane region" description="Helical" evidence="1">
    <location>
        <begin position="404"/>
        <end position="422"/>
    </location>
</feature>
<evidence type="ECO:0000256" key="1">
    <source>
        <dbReference type="SAM" id="Phobius"/>
    </source>
</evidence>
<dbReference type="InterPro" id="IPR018776">
    <property type="entry name" value="Membrane_prot_PTPS-rel_domain"/>
</dbReference>
<evidence type="ECO:0000259" key="2">
    <source>
        <dbReference type="Pfam" id="PF10131"/>
    </source>
</evidence>
<keyword evidence="1" id="KW-1133">Transmembrane helix</keyword>
<feature type="transmembrane region" description="Helical" evidence="1">
    <location>
        <begin position="150"/>
        <end position="168"/>
    </location>
</feature>
<organism evidence="3 4">
    <name type="scientific">Candidatus Promineifilum breve</name>
    <dbReference type="NCBI Taxonomy" id="1806508"/>
    <lineage>
        <taxon>Bacteria</taxon>
        <taxon>Bacillati</taxon>
        <taxon>Chloroflexota</taxon>
        <taxon>Ardenticatenia</taxon>
        <taxon>Candidatus Promineifilales</taxon>
        <taxon>Candidatus Promineifilaceae</taxon>
        <taxon>Candidatus Promineifilum</taxon>
    </lineage>
</organism>
<reference evidence="3" key="1">
    <citation type="submission" date="2016-01" db="EMBL/GenBank/DDBJ databases">
        <authorList>
            <person name="Mcilroy J.S."/>
            <person name="Karst M S."/>
            <person name="Albertsen M."/>
        </authorList>
    </citation>
    <scope>NUCLEOTIDE SEQUENCE</scope>
    <source>
        <strain evidence="3">Cfx-K</strain>
    </source>
</reference>
<protein>
    <recommendedName>
        <fullName evidence="2">Membrane protein 6-pyruvoyl-tetrahydropterin synthase-related domain-containing protein</fullName>
    </recommendedName>
</protein>
<feature type="transmembrane region" description="Helical" evidence="1">
    <location>
        <begin position="199"/>
        <end position="220"/>
    </location>
</feature>
<dbReference type="AlphaFoldDB" id="A0A160SZH0"/>
<keyword evidence="4" id="KW-1185">Reference proteome</keyword>
<gene>
    <name evidence="3" type="ORF">CFX0092_A0666</name>
</gene>
<dbReference type="OrthoDB" id="159456at2"/>
<sequence>MKRIWRAVDPGYFVVLLICLLAVWPLLSRAGLAEGTDAELHIFRLHELSLLIRGGEFYPRWAPNFYHGYGYPIFNYYAPLTYYLALPLELLPRVDAVLASKAVLVGGMFLAGLGLYGYTRDNWGRRAGYVAAALYVYSPYIHYIDPFIRGALPEAFSFAMFPLALWALDRLRRRPSPASWLAAVGLVAAVILSHNLMGLFFYGLLAAWVGWQGILIWWTTRGAPQPGRFSPVVRPAVALGLGLGLAAFFWLPVILERDAVTLTTLIGAGDHYDFRTHFLSLGELLAFSRRPDWGATQSPFLFNLGVAQWLGGLLGVAMLLLGRTRQRGQLIFFAIAALITLLLMLPIATPIWEALPFLPYFQFPWRLLGAAAALLAILGAAGVEALTRRPATPSPDTFLQSRAVWVYAAAVALPMLLALPLSQPAEWPPFGEVNTLRMSLIENSGRWLGTTSTADYVPATVIMLPQRRGEVIGSIAEGLPPDRVNREAMPDGAVVTAETVRPLLTRYHVSAPKQFRLRLYQFDFPGWQVTIDGQPAVTELAEPEGFIIVLVPPGEHVVEVRFGSTPPRTAGWLIAAASAVAALAVAWRIRQTKPVAHAAPTTPSPVSLRADWPVIAVSGGLTALALLLQPLGLFHYSSQDGRLDLPAVNHYVNFGDQIALLGYNTATETAAPGDTIELTLYWQALRELEIEYQVFVHVLDSDGELVAQSDKLNPGDFPTRRWPLDRYVPDAHSLALPADLPPGDYTVATGLWVQSEGWRLPVFDAAGQTIGDRADLFTLRIE</sequence>
<feature type="transmembrane region" description="Helical" evidence="1">
    <location>
        <begin position="300"/>
        <end position="321"/>
    </location>
</feature>
<dbReference type="KEGG" id="pbf:CFX0092_A0666"/>
<feature type="transmembrane region" description="Helical" evidence="1">
    <location>
        <begin position="175"/>
        <end position="193"/>
    </location>
</feature>
<feature type="transmembrane region" description="Helical" evidence="1">
    <location>
        <begin position="330"/>
        <end position="351"/>
    </location>
</feature>
<accession>A0A160SZH0</accession>
<dbReference type="RefSeq" id="WP_095042144.1">
    <property type="nucleotide sequence ID" value="NZ_LN890655.1"/>
</dbReference>
<evidence type="ECO:0000313" key="4">
    <source>
        <dbReference type="Proteomes" id="UP000215027"/>
    </source>
</evidence>
<feature type="transmembrane region" description="Helical" evidence="1">
    <location>
        <begin position="96"/>
        <end position="115"/>
    </location>
</feature>
<feature type="transmembrane region" description="Helical" evidence="1">
    <location>
        <begin position="363"/>
        <end position="383"/>
    </location>
</feature>
<evidence type="ECO:0000313" key="3">
    <source>
        <dbReference type="EMBL" id="CUS02544.2"/>
    </source>
</evidence>
<dbReference type="EMBL" id="LN890655">
    <property type="protein sequence ID" value="CUS02544.2"/>
    <property type="molecule type" value="Genomic_DNA"/>
</dbReference>
<name>A0A160SZH0_9CHLR</name>
<dbReference type="Proteomes" id="UP000215027">
    <property type="component" value="Chromosome I"/>
</dbReference>